<feature type="domain" description="Hemerythrin-like" evidence="1">
    <location>
        <begin position="13"/>
        <end position="129"/>
    </location>
</feature>
<proteinExistence type="predicted"/>
<dbReference type="Gene3D" id="1.20.120.520">
    <property type="entry name" value="nmb1532 protein domain like"/>
    <property type="match status" value="1"/>
</dbReference>
<protein>
    <submittedName>
        <fullName evidence="2">Hemerythrin HHE cation binding domain-containing protein</fullName>
    </submittedName>
</protein>
<organism evidence="2 3">
    <name type="scientific">Streptomyces viridosporus (strain ATCC 14672 / DSM 40746 / JCM 4963 / KCTC 9882 / NRRL B-12104 / FH 1290)</name>
    <name type="common">Streptomyces ghanaensis</name>
    <dbReference type="NCBI Taxonomy" id="566461"/>
    <lineage>
        <taxon>Bacteria</taxon>
        <taxon>Bacillati</taxon>
        <taxon>Actinomycetota</taxon>
        <taxon>Actinomycetes</taxon>
        <taxon>Kitasatosporales</taxon>
        <taxon>Streptomycetaceae</taxon>
        <taxon>Streptomyces</taxon>
    </lineage>
</organism>
<dbReference type="RefSeq" id="WP_004979770.1">
    <property type="nucleotide sequence ID" value="NZ_DS999641.1"/>
</dbReference>
<name>D6A057_STRV1</name>
<sequence>MREYCGRRSLESVAQLTREHDTVVGLSGAVRSAHRDGDVARTARAARESAAVLAPHTRVEEHGSFPAPAEEFPDHIAVLEAEHRTVEAVPEEAATTVPADPGWPERLLDAPALLREHVLEEQDGVFPAAPASPTADRWEAVEAVRARVGARLPERTA</sequence>
<evidence type="ECO:0000259" key="1">
    <source>
        <dbReference type="Pfam" id="PF01814"/>
    </source>
</evidence>
<evidence type="ECO:0000313" key="2">
    <source>
        <dbReference type="EMBL" id="EFE65450.2"/>
    </source>
</evidence>
<dbReference type="Proteomes" id="UP000003824">
    <property type="component" value="Unassembled WGS sequence"/>
</dbReference>
<dbReference type="Pfam" id="PF01814">
    <property type="entry name" value="Hemerythrin"/>
    <property type="match status" value="1"/>
</dbReference>
<dbReference type="EMBL" id="DS999641">
    <property type="protein sequence ID" value="EFE65450.2"/>
    <property type="molecule type" value="Genomic_DNA"/>
</dbReference>
<accession>D6A057</accession>
<gene>
    <name evidence="2" type="ORF">SSFG_00704</name>
</gene>
<dbReference type="eggNOG" id="COG3945">
    <property type="taxonomic scope" value="Bacteria"/>
</dbReference>
<dbReference type="AlphaFoldDB" id="D6A057"/>
<evidence type="ECO:0000313" key="3">
    <source>
        <dbReference type="Proteomes" id="UP000003824"/>
    </source>
</evidence>
<reference evidence="3" key="1">
    <citation type="submission" date="2008-12" db="EMBL/GenBank/DDBJ databases">
        <title>Annotation of Streptomyces ghanaensis ATCC 14672.</title>
        <authorList>
            <consortium name="The Broad Institute Genome Sequencing Platform"/>
            <consortium name="Broad Institute Microbial Sequencing Center"/>
            <person name="Fischbach M."/>
            <person name="Ward D."/>
            <person name="Young S."/>
            <person name="Kodira C.D."/>
            <person name="Zeng Q."/>
            <person name="Koehrsen M."/>
            <person name="Godfrey P."/>
            <person name="Alvarado L."/>
            <person name="Berlin A.M."/>
            <person name="Borenstein D."/>
            <person name="Chen Z."/>
            <person name="Engels R."/>
            <person name="Freedman E."/>
            <person name="Gellesch M."/>
            <person name="Goldberg J."/>
            <person name="Griggs A."/>
            <person name="Gujja S."/>
            <person name="Heiman D.I."/>
            <person name="Hepburn T.A."/>
            <person name="Howarth C."/>
            <person name="Jen D."/>
            <person name="Larson L."/>
            <person name="Lewis B."/>
            <person name="Mehta T."/>
            <person name="Park D."/>
            <person name="Pearson M."/>
            <person name="Roberts A."/>
            <person name="Saif S."/>
            <person name="Shea T.D."/>
            <person name="Shenoy N."/>
            <person name="Sisk P."/>
            <person name="Stolte C."/>
            <person name="Sykes S.N."/>
            <person name="Walk T."/>
            <person name="White J."/>
            <person name="Yandava C."/>
            <person name="Straight P."/>
            <person name="Clardy J."/>
            <person name="Hung D."/>
            <person name="Kolter R."/>
            <person name="Mekalanos J."/>
            <person name="Walker S."/>
            <person name="Walsh C.T."/>
            <person name="Wieland B.L.C."/>
            <person name="Ilzarbe M."/>
            <person name="Galagan J."/>
            <person name="Nusbaum C."/>
            <person name="Birren B."/>
        </authorList>
    </citation>
    <scope>NUCLEOTIDE SEQUENCE [LARGE SCALE GENOMIC DNA]</scope>
    <source>
        <strain evidence="3">ATCC 14672 / DSM 40746 / JCM 4963 / KCTC 9882 / NRRL B-12104 / FH 1290</strain>
    </source>
</reference>
<dbReference type="InterPro" id="IPR012312">
    <property type="entry name" value="Hemerythrin-like"/>
</dbReference>